<organism evidence="2 3">
    <name type="scientific">Wenjunlia tyrosinilytica</name>
    <dbReference type="NCBI Taxonomy" id="1544741"/>
    <lineage>
        <taxon>Bacteria</taxon>
        <taxon>Bacillati</taxon>
        <taxon>Actinomycetota</taxon>
        <taxon>Actinomycetes</taxon>
        <taxon>Kitasatosporales</taxon>
        <taxon>Streptomycetaceae</taxon>
        <taxon>Wenjunlia</taxon>
    </lineage>
</organism>
<reference evidence="2" key="1">
    <citation type="journal article" date="2014" name="Int. J. Syst. Evol. Microbiol.">
        <title>Complete genome sequence of Corynebacterium casei LMG S-19264T (=DSM 44701T), isolated from a smear-ripened cheese.</title>
        <authorList>
            <consortium name="US DOE Joint Genome Institute (JGI-PGF)"/>
            <person name="Walter F."/>
            <person name="Albersmeier A."/>
            <person name="Kalinowski J."/>
            <person name="Ruckert C."/>
        </authorList>
    </citation>
    <scope>NUCLEOTIDE SEQUENCE</scope>
    <source>
        <strain evidence="2">CGMCC 4.7201</strain>
    </source>
</reference>
<comment type="caution">
    <text evidence="2">The sequence shown here is derived from an EMBL/GenBank/DDBJ whole genome shotgun (WGS) entry which is preliminary data.</text>
</comment>
<proteinExistence type="predicted"/>
<sequence length="78" mass="7852">MPSLMEASVAVLAEPLKLALDACGAEGSSTTGFSEPPLTAEPFLAEDTPLTSEPPMAAEPALTSEPAVVGVTADPLEI</sequence>
<evidence type="ECO:0000256" key="1">
    <source>
        <dbReference type="SAM" id="MobiDB-lite"/>
    </source>
</evidence>
<dbReference type="Proteomes" id="UP000641932">
    <property type="component" value="Unassembled WGS sequence"/>
</dbReference>
<feature type="region of interest" description="Disordered" evidence="1">
    <location>
        <begin position="46"/>
        <end position="78"/>
    </location>
</feature>
<evidence type="ECO:0000313" key="2">
    <source>
        <dbReference type="EMBL" id="GGO80980.1"/>
    </source>
</evidence>
<dbReference type="AlphaFoldDB" id="A0A917ZDH4"/>
<gene>
    <name evidence="2" type="ORF">GCM10012280_04170</name>
</gene>
<dbReference type="EMBL" id="BMMS01000001">
    <property type="protein sequence ID" value="GGO80980.1"/>
    <property type="molecule type" value="Genomic_DNA"/>
</dbReference>
<protein>
    <recommendedName>
        <fullName evidence="4">Secreted protein</fullName>
    </recommendedName>
</protein>
<evidence type="ECO:0000313" key="3">
    <source>
        <dbReference type="Proteomes" id="UP000641932"/>
    </source>
</evidence>
<keyword evidence="3" id="KW-1185">Reference proteome</keyword>
<name>A0A917ZDH4_9ACTN</name>
<evidence type="ECO:0008006" key="4">
    <source>
        <dbReference type="Google" id="ProtNLM"/>
    </source>
</evidence>
<accession>A0A917ZDH4</accession>
<reference evidence="2" key="2">
    <citation type="submission" date="2020-09" db="EMBL/GenBank/DDBJ databases">
        <authorList>
            <person name="Sun Q."/>
            <person name="Zhou Y."/>
        </authorList>
    </citation>
    <scope>NUCLEOTIDE SEQUENCE</scope>
    <source>
        <strain evidence="2">CGMCC 4.7201</strain>
    </source>
</reference>